<evidence type="ECO:0000256" key="3">
    <source>
        <dbReference type="ARBA" id="ARBA00023015"/>
    </source>
</evidence>
<dbReference type="RefSeq" id="WP_013021237.1">
    <property type="nucleotide sequence ID" value="NC_013947.1"/>
</dbReference>
<dbReference type="PANTHER" id="PTHR30173">
    <property type="entry name" value="SIGMA 19 FACTOR"/>
    <property type="match status" value="1"/>
</dbReference>
<dbReference type="AlphaFoldDB" id="D3Q186"/>
<dbReference type="PANTHER" id="PTHR30173:SF43">
    <property type="entry name" value="ECF RNA POLYMERASE SIGMA FACTOR SIGI-RELATED"/>
    <property type="match status" value="1"/>
</dbReference>
<dbReference type="KEGG" id="sna:Snas_6042"/>
<dbReference type="InterPro" id="IPR052704">
    <property type="entry name" value="ECF_Sigma-70_Domain"/>
</dbReference>
<evidence type="ECO:0000256" key="4">
    <source>
        <dbReference type="ARBA" id="ARBA00023082"/>
    </source>
</evidence>
<dbReference type="GO" id="GO:0016987">
    <property type="term" value="F:sigma factor activity"/>
    <property type="evidence" value="ECO:0007669"/>
    <property type="project" value="UniProtKB-KW"/>
</dbReference>
<proteinExistence type="inferred from homology"/>
<dbReference type="Gene3D" id="1.10.10.10">
    <property type="entry name" value="Winged helix-like DNA-binding domain superfamily/Winged helix DNA-binding domain"/>
    <property type="match status" value="1"/>
</dbReference>
<dbReference type="Pfam" id="PF08281">
    <property type="entry name" value="Sigma70_r4_2"/>
    <property type="match status" value="1"/>
</dbReference>
<dbReference type="NCBIfam" id="TIGR02937">
    <property type="entry name" value="sigma70-ECF"/>
    <property type="match status" value="1"/>
</dbReference>
<dbReference type="SUPFAM" id="SSF88946">
    <property type="entry name" value="Sigma2 domain of RNA polymerase sigma factors"/>
    <property type="match status" value="1"/>
</dbReference>
<dbReference type="InterPro" id="IPR007627">
    <property type="entry name" value="RNA_pol_sigma70_r2"/>
</dbReference>
<gene>
    <name evidence="8" type="ordered locus">Snas_6042</name>
</gene>
<evidence type="ECO:0000259" key="6">
    <source>
        <dbReference type="Pfam" id="PF04542"/>
    </source>
</evidence>
<dbReference type="Pfam" id="PF04542">
    <property type="entry name" value="Sigma70_r2"/>
    <property type="match status" value="1"/>
</dbReference>
<dbReference type="EMBL" id="CP001778">
    <property type="protein sequence ID" value="ADD45666.1"/>
    <property type="molecule type" value="Genomic_DNA"/>
</dbReference>
<evidence type="ECO:0000259" key="7">
    <source>
        <dbReference type="Pfam" id="PF08281"/>
    </source>
</evidence>
<dbReference type="InterPro" id="IPR013249">
    <property type="entry name" value="RNA_pol_sigma70_r4_t2"/>
</dbReference>
<dbReference type="HOGENOM" id="CLU_047691_22_1_11"/>
<keyword evidence="3" id="KW-0805">Transcription regulation</keyword>
<evidence type="ECO:0000313" key="8">
    <source>
        <dbReference type="EMBL" id="ADD45666.1"/>
    </source>
</evidence>
<name>D3Q186_STANL</name>
<feature type="domain" description="RNA polymerase sigma factor 70 region 4 type 2" evidence="7">
    <location>
        <begin position="111"/>
        <end position="161"/>
    </location>
</feature>
<evidence type="ECO:0000256" key="1">
    <source>
        <dbReference type="ARBA" id="ARBA00010641"/>
    </source>
</evidence>
<sequence length="289" mass="31879">MDEKKLLAERFEAHRDHLRAVAYRILGSLAEAEDAVQETWLKAERADTTQVENLGGWLTTVTGRVCLDMLRSKKSRREDSLDDKPTEPVVRVHRRTDPEEEALLADSVGLALLVVLDTLSPVERLAFVLHDMFAVPFADIAPIVERSPETTQRLASRARQRVRGKSVAEDADRSRRHKAVDAFLRAAREGEFEKLLAMLAPDVKFRADEAAARLGGTALLDGARSVAENFNGQAQLARTVLLDGEAGALVAPRGKLLLVLEVRFDGDLISEITAIADSDRLAQMEVSLP</sequence>
<dbReference type="GO" id="GO:0006352">
    <property type="term" value="P:DNA-templated transcription initiation"/>
    <property type="evidence" value="ECO:0007669"/>
    <property type="project" value="InterPro"/>
</dbReference>
<evidence type="ECO:0000256" key="2">
    <source>
        <dbReference type="ARBA" id="ARBA00011344"/>
    </source>
</evidence>
<evidence type="ECO:0000256" key="5">
    <source>
        <dbReference type="ARBA" id="ARBA00023163"/>
    </source>
</evidence>
<dbReference type="eggNOG" id="COG1595">
    <property type="taxonomic scope" value="Bacteria"/>
</dbReference>
<dbReference type="Gene3D" id="1.10.1740.10">
    <property type="match status" value="1"/>
</dbReference>
<dbReference type="Proteomes" id="UP000000844">
    <property type="component" value="Chromosome"/>
</dbReference>
<evidence type="ECO:0000313" key="9">
    <source>
        <dbReference type="Proteomes" id="UP000000844"/>
    </source>
</evidence>
<comment type="similarity">
    <text evidence="1">Belongs to the sigma-70 factor family. ECF subfamily.</text>
</comment>
<dbReference type="InterPro" id="IPR036388">
    <property type="entry name" value="WH-like_DNA-bd_sf"/>
</dbReference>
<dbReference type="OrthoDB" id="3211555at2"/>
<dbReference type="GO" id="GO:0003677">
    <property type="term" value="F:DNA binding"/>
    <property type="evidence" value="ECO:0007669"/>
    <property type="project" value="InterPro"/>
</dbReference>
<accession>D3Q186</accession>
<organism evidence="8 9">
    <name type="scientific">Stackebrandtia nassauensis (strain DSM 44728 / CIP 108903 / NRRL B-16338 / NBRC 102104 / LLR-40K-21)</name>
    <dbReference type="NCBI Taxonomy" id="446470"/>
    <lineage>
        <taxon>Bacteria</taxon>
        <taxon>Bacillati</taxon>
        <taxon>Actinomycetota</taxon>
        <taxon>Actinomycetes</taxon>
        <taxon>Glycomycetales</taxon>
        <taxon>Glycomycetaceae</taxon>
        <taxon>Stackebrandtia</taxon>
    </lineage>
</organism>
<dbReference type="InterPro" id="IPR014284">
    <property type="entry name" value="RNA_pol_sigma-70_dom"/>
</dbReference>
<dbReference type="SUPFAM" id="SSF54427">
    <property type="entry name" value="NTF2-like"/>
    <property type="match status" value="1"/>
</dbReference>
<dbReference type="Gene3D" id="3.10.450.50">
    <property type="match status" value="1"/>
</dbReference>
<dbReference type="InterPro" id="IPR013324">
    <property type="entry name" value="RNA_pol_sigma_r3/r4-like"/>
</dbReference>
<dbReference type="InterPro" id="IPR013325">
    <property type="entry name" value="RNA_pol_sigma_r2"/>
</dbReference>
<comment type="subunit">
    <text evidence="2">Interacts transiently with the RNA polymerase catalytic core formed by RpoA, RpoB, RpoC and RpoZ (2 alpha, 1 beta, 1 beta' and 1 omega subunit) to form the RNA polymerase holoenzyme that can initiate transcription.</text>
</comment>
<keyword evidence="5" id="KW-0804">Transcription</keyword>
<feature type="domain" description="RNA polymerase sigma-70 region 2" evidence="6">
    <location>
        <begin position="11"/>
        <end position="75"/>
    </location>
</feature>
<protein>
    <submittedName>
        <fullName evidence="8">RNA polymerase, sigma-24 subunit, ECF subfamily</fullName>
    </submittedName>
</protein>
<keyword evidence="4" id="KW-0731">Sigma factor</keyword>
<dbReference type="SUPFAM" id="SSF88659">
    <property type="entry name" value="Sigma3 and sigma4 domains of RNA polymerase sigma factors"/>
    <property type="match status" value="1"/>
</dbReference>
<keyword evidence="9" id="KW-1185">Reference proteome</keyword>
<dbReference type="InterPro" id="IPR032710">
    <property type="entry name" value="NTF2-like_dom_sf"/>
</dbReference>
<reference evidence="8 9" key="1">
    <citation type="journal article" date="2009" name="Stand. Genomic Sci.">
        <title>Complete genome sequence of Stackebrandtia nassauensis type strain (LLR-40K-21).</title>
        <authorList>
            <person name="Munk C."/>
            <person name="Lapidus A."/>
            <person name="Copeland A."/>
            <person name="Jando M."/>
            <person name="Mayilraj S."/>
            <person name="Glavina Del Rio T."/>
            <person name="Nolan M."/>
            <person name="Chen F."/>
            <person name="Lucas S."/>
            <person name="Tice H."/>
            <person name="Cheng J.F."/>
            <person name="Han C."/>
            <person name="Detter J.C."/>
            <person name="Bruce D."/>
            <person name="Goodwin L."/>
            <person name="Chain P."/>
            <person name="Pitluck S."/>
            <person name="Goker M."/>
            <person name="Ovchinikova G."/>
            <person name="Pati A."/>
            <person name="Ivanova N."/>
            <person name="Mavromatis K."/>
            <person name="Chen A."/>
            <person name="Palaniappan K."/>
            <person name="Land M."/>
            <person name="Hauser L."/>
            <person name="Chang Y.J."/>
            <person name="Jeffries C.D."/>
            <person name="Bristow J."/>
            <person name="Eisen J.A."/>
            <person name="Markowitz V."/>
            <person name="Hugenholtz P."/>
            <person name="Kyrpides N.C."/>
            <person name="Klenk H.P."/>
        </authorList>
    </citation>
    <scope>NUCLEOTIDE SEQUENCE [LARGE SCALE GENOMIC DNA]</scope>
    <source>
        <strain evidence="9">DSM 44728 / CIP 108903 / NRRL B-16338 / NBRC 102104 / LLR-40K-21</strain>
    </source>
</reference>